<evidence type="ECO:0000313" key="4">
    <source>
        <dbReference type="Proteomes" id="UP000431401"/>
    </source>
</evidence>
<feature type="compositionally biased region" description="Basic and acidic residues" evidence="1">
    <location>
        <begin position="81"/>
        <end position="92"/>
    </location>
</feature>
<dbReference type="Proteomes" id="UP000431401">
    <property type="component" value="Unassembled WGS sequence"/>
</dbReference>
<dbReference type="AlphaFoldDB" id="A0A7K0DKP8"/>
<dbReference type="EMBL" id="WEGI01000003">
    <property type="protein sequence ID" value="MQY26211.1"/>
    <property type="molecule type" value="Genomic_DNA"/>
</dbReference>
<accession>A0A7K0DKP8</accession>
<comment type="caution">
    <text evidence="3">The sequence shown here is derived from an EMBL/GenBank/DDBJ whole genome shotgun (WGS) entry which is preliminary data.</text>
</comment>
<dbReference type="RefSeq" id="WP_153340173.1">
    <property type="nucleotide sequence ID" value="NZ_WEGI01000003.1"/>
</dbReference>
<organism evidence="3 4">
    <name type="scientific">Nocardia aurantia</name>
    <dbReference type="NCBI Taxonomy" id="2585199"/>
    <lineage>
        <taxon>Bacteria</taxon>
        <taxon>Bacillati</taxon>
        <taxon>Actinomycetota</taxon>
        <taxon>Actinomycetes</taxon>
        <taxon>Mycobacteriales</taxon>
        <taxon>Nocardiaceae</taxon>
        <taxon>Nocardia</taxon>
    </lineage>
</organism>
<feature type="compositionally biased region" description="Low complexity" evidence="1">
    <location>
        <begin position="114"/>
        <end position="126"/>
    </location>
</feature>
<protein>
    <recommendedName>
        <fullName evidence="5">Lipopolysaccharide assembly protein A domain-containing protein</fullName>
    </recommendedName>
</protein>
<keyword evidence="2" id="KW-0812">Transmembrane</keyword>
<reference evidence="3 4" key="1">
    <citation type="submission" date="2019-10" db="EMBL/GenBank/DDBJ databases">
        <title>Nocardia macrotermitis sp. nov. and Nocardia aurantia sp. nov., isolated from the gut of fungus growing-termite Macrotermes natalensis.</title>
        <authorList>
            <person name="Benndorf R."/>
            <person name="Schwitalla J."/>
            <person name="Martin K."/>
            <person name="De Beer W."/>
            <person name="Kaster A.-K."/>
            <person name="Vollmers J."/>
            <person name="Poulsen M."/>
            <person name="Beemelmanns C."/>
        </authorList>
    </citation>
    <scope>NUCLEOTIDE SEQUENCE [LARGE SCALE GENOMIC DNA]</scope>
    <source>
        <strain evidence="3 4">RB56</strain>
    </source>
</reference>
<proteinExistence type="predicted"/>
<keyword evidence="2" id="KW-0472">Membrane</keyword>
<sequence>MILLIGLIVLIAAIVVGVSAISANSGQGHMLSTHFTIFDHQFSGSESQLFAAGAGVGAVAMLGLVLLLTGLFGTQRRHAQTRRELRQTRREATAAQRDLAKTGPAPVATPAVSKPAVTKPAATATS</sequence>
<keyword evidence="2" id="KW-1133">Transmembrane helix</keyword>
<feature type="transmembrane region" description="Helical" evidence="2">
    <location>
        <begin position="47"/>
        <end position="73"/>
    </location>
</feature>
<evidence type="ECO:0008006" key="5">
    <source>
        <dbReference type="Google" id="ProtNLM"/>
    </source>
</evidence>
<evidence type="ECO:0000313" key="3">
    <source>
        <dbReference type="EMBL" id="MQY26211.1"/>
    </source>
</evidence>
<evidence type="ECO:0000256" key="2">
    <source>
        <dbReference type="SAM" id="Phobius"/>
    </source>
</evidence>
<feature type="region of interest" description="Disordered" evidence="1">
    <location>
        <begin position="78"/>
        <end position="126"/>
    </location>
</feature>
<name>A0A7K0DKP8_9NOCA</name>
<gene>
    <name evidence="3" type="ORF">NRB56_17730</name>
</gene>
<keyword evidence="4" id="KW-1185">Reference proteome</keyword>
<evidence type="ECO:0000256" key="1">
    <source>
        <dbReference type="SAM" id="MobiDB-lite"/>
    </source>
</evidence>